<name>A0A2I7K6B5_9RHOB</name>
<dbReference type="EMBL" id="CP010705">
    <property type="protein sequence ID" value="AUQ95439.1"/>
    <property type="molecule type" value="Genomic_DNA"/>
</dbReference>
<dbReference type="Proteomes" id="UP000236536">
    <property type="component" value="Chromosome"/>
</dbReference>
<sequence length="68" mass="7508">MSMLVDASGQSDQHAKQAKTALKRQITELDNQQDAMVERLVKTSNPKAIAALETKIAKLDEDKLRLGD</sequence>
<evidence type="ECO:0000313" key="4">
    <source>
        <dbReference type="Proteomes" id="UP000236536"/>
    </source>
</evidence>
<protein>
    <submittedName>
        <fullName evidence="1 2">Resolvase</fullName>
    </submittedName>
</protein>
<dbReference type="AlphaFoldDB" id="A0A2I7K6B5"/>
<proteinExistence type="predicted"/>
<evidence type="ECO:0000313" key="3">
    <source>
        <dbReference type="Proteomes" id="UP000236447"/>
    </source>
</evidence>
<keyword evidence="4" id="KW-1185">Reference proteome</keyword>
<reference evidence="2 3" key="1">
    <citation type="journal article" date="2017" name="Front. Microbiol.">
        <title>Phaeobacter piscinae sp. nov., a species of the Roseobacter group and potential aquaculture probiont.</title>
        <authorList>
            <person name="Sonnenschein E.C."/>
            <person name="Phippen C.B.W."/>
            <person name="Nielsen K.F."/>
            <person name="Mateiu R.V."/>
            <person name="Melchiorsen J."/>
            <person name="Gram L."/>
            <person name="Overmann J."/>
            <person name="Freese H.M."/>
        </authorList>
    </citation>
    <scope>NUCLEOTIDE SEQUENCE [LARGE SCALE GENOMIC DNA]</scope>
    <source>
        <strain evidence="2 3">P88</strain>
    </source>
</reference>
<evidence type="ECO:0000313" key="1">
    <source>
        <dbReference type="EMBL" id="AUQ95439.1"/>
    </source>
</evidence>
<reference evidence="1 4" key="3">
    <citation type="journal article" date="2017" name="Int. J. Syst. Evol. Microbiol.">
        <title>Adaptation of Surface-Associated Bacteria to the Open Ocean: A Genomically Distinct Subpopulation of Phaeobacter gallaeciensis Colonizes Pacific Mesozooplankton.</title>
        <authorList>
            <person name="Freese H.M."/>
            <person name="Methner A."/>
            <person name="Overmann J."/>
        </authorList>
    </citation>
    <scope>NUCLEOTIDE SEQUENCE [LARGE SCALE GENOMIC DNA]</scope>
    <source>
        <strain evidence="1 4">P66</strain>
    </source>
</reference>
<dbReference type="RefSeq" id="WP_254683906.1">
    <property type="nucleotide sequence ID" value="NZ_CP010599.1"/>
</dbReference>
<dbReference type="Proteomes" id="UP000236447">
    <property type="component" value="Chromosome"/>
</dbReference>
<organism evidence="2 3">
    <name type="scientific">Phaeobacter inhibens</name>
    <dbReference type="NCBI Taxonomy" id="221822"/>
    <lineage>
        <taxon>Bacteria</taxon>
        <taxon>Pseudomonadati</taxon>
        <taxon>Pseudomonadota</taxon>
        <taxon>Alphaproteobacteria</taxon>
        <taxon>Rhodobacterales</taxon>
        <taxon>Roseobacteraceae</taxon>
        <taxon>Phaeobacter</taxon>
    </lineage>
</organism>
<dbReference type="EMBL" id="CP010725">
    <property type="protein sequence ID" value="AUQ98125.1"/>
    <property type="molecule type" value="Genomic_DNA"/>
</dbReference>
<evidence type="ECO:0000313" key="2">
    <source>
        <dbReference type="EMBL" id="AUQ98125.1"/>
    </source>
</evidence>
<accession>A0A2I7K6B5</accession>
<gene>
    <name evidence="1" type="ORF">PhaeoP66_02681</name>
    <name evidence="2" type="ORF">PhaeoP88_00729</name>
</gene>
<reference evidence="3 4" key="2">
    <citation type="journal article" date="2017" name="Genome Biol. Evol.">
        <title>Trajectories and Drivers of Genome Evolution in Surface-Associated Marine Phaeobacter.</title>
        <authorList>
            <person name="Freese H.M."/>
            <person name="Sikorski J."/>
            <person name="Bunk B."/>
            <person name="Scheuner C."/>
            <person name="Meier-Kolthoff J.P."/>
            <person name="Sproer C."/>
            <person name="Gram L."/>
            <person name="Overmann J."/>
        </authorList>
    </citation>
    <scope>NUCLEOTIDE SEQUENCE [LARGE SCALE GENOMIC DNA]</scope>
    <source>
        <strain evidence="1 4">P66</strain>
        <strain evidence="2 3">P88</strain>
    </source>
</reference>